<dbReference type="PROSITE" id="PS50330">
    <property type="entry name" value="UIM"/>
    <property type="match status" value="1"/>
</dbReference>
<dbReference type="Proteomes" id="UP000557566">
    <property type="component" value="Unassembled WGS sequence"/>
</dbReference>
<dbReference type="CDD" id="cd09917">
    <property type="entry name" value="F-box_SF"/>
    <property type="match status" value="1"/>
</dbReference>
<sequence length="1020" mass="109722">MGQRILDYENALTHATPRQAIGGTQLTDFPNEILMHVLSHLHPDSHASVALVSKHFYALVKTPHAWRMAFMRFFPGHTTIEGRPVEAGADAGAEVSDRVRLETRYFGRLTCLATWRSECLFRTRLIRSLARGRSSTSSASIGSAGRTILSGKKNAAVLTYNSKLPWLATNVHAAFSCGKKPPQAIHGAGLFGVATLSDPTSGKIEKWGLEDPYIATHLQEAMPNIVPYGLGEGPAAAPNIMDVSQPHGVLIGEGFPGGRAYFRGVNDMSGRYLGADGGAADAYPNIPDIPQSLEAICSVWIAKSSAVPSNTQSMCGMFTGSSLGVVTAYSLGCDLNGTRYAAGDVTARWVLSPGVPIISLKMDDGYGAKRKSSSRVWAVALNALGEVYYLTEAPVTTLHRANGDRVQHAWDAGRSAGWRLVEATRRVARSSELDRGVVCDACPPRSPSRVPGLSKERLIAEAHEIQQLMRQTPARFREMSEGWDMQRRLEVDFAADDGHGAGEAIFVIDCGLVEGRPPRICRWSRSVMSATQTRDMNPAEPATVVDQLQPPLASAPTSRPASQPSECSHDWRRSILELAGHSHAVISASGMDCSLHSLLTLAEDALHMTKETSVAGEIPGRRARLLAVGTTSGAIIAWNTRHDGRQDILPLRVIQTDSPAITCLAASALYLVHGGSDGLVQAWDPLGSTRDAIRTLNSRSDGRVPHHTLAMNPALGDANYSAAGAIYLDPDPTVLRGIVSFGAFLRYWSYSSATHPAGRKRRNRHSDIHGCLASRRLGGAVSGYIAAEEAEIRREKEQRAREQARLRKRFGVGALGDLTDGEALRYAQMVSEEAFLQDEQRRASDSAADASADTASSFSETTADEPSITDLSPQAHAATEDESELEQQIQQAIRLSLMEGVNGVGQSPPRSSPGEVGFSVKYKAQSAGRSQRSDSASPSPPASHTPINGAGGGPSWRVAVPRYEDEDLALALSLSMRDQEQQQQMAPSPSPANAGLGERQDDFPPLDSEGVAKAEGRRRR</sequence>
<evidence type="ECO:0000256" key="1">
    <source>
        <dbReference type="SAM" id="MobiDB-lite"/>
    </source>
</evidence>
<dbReference type="SUPFAM" id="SSF50978">
    <property type="entry name" value="WD40 repeat-like"/>
    <property type="match status" value="1"/>
</dbReference>
<evidence type="ECO:0000313" key="3">
    <source>
        <dbReference type="EMBL" id="KAF4513064.1"/>
    </source>
</evidence>
<dbReference type="PANTHER" id="PTHR10223">
    <property type="entry name" value="26S PROTEASOME NON-ATPASE REGULATORY SUBUNIT 4"/>
    <property type="match status" value="1"/>
</dbReference>
<dbReference type="Gene3D" id="6.10.140.100">
    <property type="match status" value="1"/>
</dbReference>
<accession>A0A8H4V9P3</accession>
<dbReference type="Pfam" id="PF12937">
    <property type="entry name" value="F-box-like"/>
    <property type="match status" value="1"/>
</dbReference>
<dbReference type="GO" id="GO:0005829">
    <property type="term" value="C:cytosol"/>
    <property type="evidence" value="ECO:0007669"/>
    <property type="project" value="TreeGrafter"/>
</dbReference>
<proteinExistence type="predicted"/>
<dbReference type="AlphaFoldDB" id="A0A8H4V9P3"/>
<dbReference type="PROSITE" id="PS50181">
    <property type="entry name" value="FBOX"/>
    <property type="match status" value="1"/>
</dbReference>
<dbReference type="GO" id="GO:0005634">
    <property type="term" value="C:nucleus"/>
    <property type="evidence" value="ECO:0007669"/>
    <property type="project" value="TreeGrafter"/>
</dbReference>
<dbReference type="Gene3D" id="2.130.10.10">
    <property type="entry name" value="YVTN repeat-like/Quinoprotein amine dehydrogenase"/>
    <property type="match status" value="1"/>
</dbReference>
<dbReference type="GO" id="GO:0031593">
    <property type="term" value="F:polyubiquitin modification-dependent protein binding"/>
    <property type="evidence" value="ECO:0007669"/>
    <property type="project" value="TreeGrafter"/>
</dbReference>
<feature type="region of interest" description="Disordered" evidence="1">
    <location>
        <begin position="923"/>
        <end position="1020"/>
    </location>
</feature>
<dbReference type="Gene3D" id="1.20.1280.50">
    <property type="match status" value="1"/>
</dbReference>
<feature type="region of interest" description="Disordered" evidence="1">
    <location>
        <begin position="837"/>
        <end position="889"/>
    </location>
</feature>
<gene>
    <name evidence="3" type="ORF">G6O67_000386</name>
</gene>
<dbReference type="OrthoDB" id="2095648at2759"/>
<dbReference type="SMART" id="SM00726">
    <property type="entry name" value="UIM"/>
    <property type="match status" value="2"/>
</dbReference>
<name>A0A8H4V9P3_9HYPO</name>
<feature type="compositionally biased region" description="Basic and acidic residues" evidence="1">
    <location>
        <begin position="1010"/>
        <end position="1020"/>
    </location>
</feature>
<dbReference type="SUPFAM" id="SSF81383">
    <property type="entry name" value="F-box domain"/>
    <property type="match status" value="1"/>
</dbReference>
<dbReference type="GO" id="GO:0043161">
    <property type="term" value="P:proteasome-mediated ubiquitin-dependent protein catabolic process"/>
    <property type="evidence" value="ECO:0007669"/>
    <property type="project" value="TreeGrafter"/>
</dbReference>
<evidence type="ECO:0000259" key="2">
    <source>
        <dbReference type="PROSITE" id="PS50181"/>
    </source>
</evidence>
<keyword evidence="4" id="KW-1185">Reference proteome</keyword>
<evidence type="ECO:0000313" key="4">
    <source>
        <dbReference type="Proteomes" id="UP000557566"/>
    </source>
</evidence>
<feature type="domain" description="F-box" evidence="2">
    <location>
        <begin position="23"/>
        <end position="69"/>
    </location>
</feature>
<protein>
    <recommendedName>
        <fullName evidence="2">F-box domain-containing protein</fullName>
    </recommendedName>
</protein>
<dbReference type="InterPro" id="IPR015943">
    <property type="entry name" value="WD40/YVTN_repeat-like_dom_sf"/>
</dbReference>
<dbReference type="InterPro" id="IPR001810">
    <property type="entry name" value="F-box_dom"/>
</dbReference>
<dbReference type="EMBL" id="JAAVMX010000001">
    <property type="protein sequence ID" value="KAF4513064.1"/>
    <property type="molecule type" value="Genomic_DNA"/>
</dbReference>
<dbReference type="InterPro" id="IPR036047">
    <property type="entry name" value="F-box-like_dom_sf"/>
</dbReference>
<feature type="compositionally biased region" description="Low complexity" evidence="1">
    <location>
        <begin position="845"/>
        <end position="861"/>
    </location>
</feature>
<dbReference type="InterPro" id="IPR027040">
    <property type="entry name" value="PSMD4"/>
</dbReference>
<comment type="caution">
    <text evidence="3">The sequence shown here is derived from an EMBL/GenBank/DDBJ whole genome shotgun (WGS) entry which is preliminary data.</text>
</comment>
<reference evidence="3 4" key="1">
    <citation type="journal article" date="2020" name="Genome Biol. Evol.">
        <title>A new high-quality draft genome assembly of the Chinese cordyceps Ophiocordyceps sinensis.</title>
        <authorList>
            <person name="Shu R."/>
            <person name="Zhang J."/>
            <person name="Meng Q."/>
            <person name="Zhang H."/>
            <person name="Zhou G."/>
            <person name="Li M."/>
            <person name="Wu P."/>
            <person name="Zhao Y."/>
            <person name="Chen C."/>
            <person name="Qin Q."/>
        </authorList>
    </citation>
    <scope>NUCLEOTIDE SEQUENCE [LARGE SCALE GENOMIC DNA]</scope>
    <source>
        <strain evidence="3 4">IOZ07</strain>
    </source>
</reference>
<dbReference type="PANTHER" id="PTHR10223:SF2">
    <property type="entry name" value="F-BOX AND WD DOMAIN PROTEIN (AFU_ORTHOLOGUE AFUA_6G11400)"/>
    <property type="match status" value="1"/>
</dbReference>
<dbReference type="GO" id="GO:0008540">
    <property type="term" value="C:proteasome regulatory particle, base subcomplex"/>
    <property type="evidence" value="ECO:0007669"/>
    <property type="project" value="TreeGrafter"/>
</dbReference>
<dbReference type="InterPro" id="IPR003903">
    <property type="entry name" value="UIM_dom"/>
</dbReference>
<organism evidence="3 4">
    <name type="scientific">Ophiocordyceps sinensis</name>
    <dbReference type="NCBI Taxonomy" id="72228"/>
    <lineage>
        <taxon>Eukaryota</taxon>
        <taxon>Fungi</taxon>
        <taxon>Dikarya</taxon>
        <taxon>Ascomycota</taxon>
        <taxon>Pezizomycotina</taxon>
        <taxon>Sordariomycetes</taxon>
        <taxon>Hypocreomycetidae</taxon>
        <taxon>Hypocreales</taxon>
        <taxon>Ophiocordycipitaceae</taxon>
        <taxon>Ophiocordyceps</taxon>
    </lineage>
</organism>
<dbReference type="InterPro" id="IPR036322">
    <property type="entry name" value="WD40_repeat_dom_sf"/>
</dbReference>